<sequence length="266" mass="29051">MASTSDQFFYLDSPTQFEEWVDFDQFLDLPSAYGDESSASASTNSVSPDMALPYDAEMLGTDLLDFSQSAFPDMIEYDASQEGFFADLSPEMGMLPDHTAALDDSAFYTYPQYDASFDFRPMVEAQAAADPRVASIKEKRREAAIALHLQRLCDATARDLDMSSDSNTSFSSPSWSEYVRGSNSPQSASASPGTPSAPTPATGTGGVELVLDLNMNAAANLPKKQKPRSQAQKENYIKARKYGACEKHKKQHKRVSLPPCVTINSS</sequence>
<feature type="compositionally biased region" description="Low complexity" evidence="1">
    <location>
        <begin position="187"/>
        <end position="202"/>
    </location>
</feature>
<gene>
    <name evidence="2" type="ORF">PENSUB_411</name>
</gene>
<feature type="region of interest" description="Disordered" evidence="1">
    <location>
        <begin position="160"/>
        <end position="206"/>
    </location>
</feature>
<protein>
    <submittedName>
        <fullName evidence="2">Uncharacterized protein</fullName>
    </submittedName>
</protein>
<name>A0A1Q5UMW7_9EURO</name>
<evidence type="ECO:0000256" key="1">
    <source>
        <dbReference type="SAM" id="MobiDB-lite"/>
    </source>
</evidence>
<evidence type="ECO:0000313" key="3">
    <source>
        <dbReference type="Proteomes" id="UP000186955"/>
    </source>
</evidence>
<dbReference type="EMBL" id="MNBE01000123">
    <property type="protein sequence ID" value="OKP13836.1"/>
    <property type="molecule type" value="Genomic_DNA"/>
</dbReference>
<accession>A0A1Q5UMW7</accession>
<reference evidence="2 3" key="1">
    <citation type="submission" date="2016-10" db="EMBL/GenBank/DDBJ databases">
        <title>Genome sequence of the ascomycete fungus Penicillium subrubescens.</title>
        <authorList>
            <person name="De Vries R.P."/>
            <person name="Peng M."/>
            <person name="Dilokpimol A."/>
            <person name="Hilden K."/>
            <person name="Makela M.R."/>
            <person name="Grigoriev I."/>
            <person name="Riley R."/>
            <person name="Granchi Z."/>
        </authorList>
    </citation>
    <scope>NUCLEOTIDE SEQUENCE [LARGE SCALE GENOMIC DNA]</scope>
    <source>
        <strain evidence="2 3">CBS 132785</strain>
    </source>
</reference>
<comment type="caution">
    <text evidence="2">The sequence shown here is derived from an EMBL/GenBank/DDBJ whole genome shotgun (WGS) entry which is preliminary data.</text>
</comment>
<keyword evidence="3" id="KW-1185">Reference proteome</keyword>
<evidence type="ECO:0000313" key="2">
    <source>
        <dbReference type="EMBL" id="OKP13836.1"/>
    </source>
</evidence>
<proteinExistence type="predicted"/>
<feature type="compositionally biased region" description="Low complexity" evidence="1">
    <location>
        <begin position="163"/>
        <end position="176"/>
    </location>
</feature>
<dbReference type="AlphaFoldDB" id="A0A1Q5UMW7"/>
<dbReference type="Proteomes" id="UP000186955">
    <property type="component" value="Unassembled WGS sequence"/>
</dbReference>
<organism evidence="2 3">
    <name type="scientific">Penicillium subrubescens</name>
    <dbReference type="NCBI Taxonomy" id="1316194"/>
    <lineage>
        <taxon>Eukaryota</taxon>
        <taxon>Fungi</taxon>
        <taxon>Dikarya</taxon>
        <taxon>Ascomycota</taxon>
        <taxon>Pezizomycotina</taxon>
        <taxon>Eurotiomycetes</taxon>
        <taxon>Eurotiomycetidae</taxon>
        <taxon>Eurotiales</taxon>
        <taxon>Aspergillaceae</taxon>
        <taxon>Penicillium</taxon>
    </lineage>
</organism>
<feature type="region of interest" description="Disordered" evidence="1">
    <location>
        <begin position="245"/>
        <end position="266"/>
    </location>
</feature>